<feature type="transmembrane region" description="Helical" evidence="8">
    <location>
        <begin position="294"/>
        <end position="312"/>
    </location>
</feature>
<dbReference type="RefSeq" id="WP_119331291.1">
    <property type="nucleotide sequence ID" value="NZ_JBHSJH010000001.1"/>
</dbReference>
<name>A0ABV9TAI1_9GAMM</name>
<dbReference type="InterPro" id="IPR013525">
    <property type="entry name" value="ABC2_TM"/>
</dbReference>
<dbReference type="InterPro" id="IPR051449">
    <property type="entry name" value="ABC-2_transporter_component"/>
</dbReference>
<evidence type="ECO:0000256" key="6">
    <source>
        <dbReference type="ARBA" id="ARBA00022989"/>
    </source>
</evidence>
<gene>
    <name evidence="10" type="ORF">ACFPDQ_03620</name>
</gene>
<accession>A0ABV9TAI1</accession>
<feature type="domain" description="ABC transmembrane type-2" evidence="9">
    <location>
        <begin position="144"/>
        <end position="373"/>
    </location>
</feature>
<keyword evidence="4" id="KW-1003">Cell membrane</keyword>
<protein>
    <submittedName>
        <fullName evidence="10">ABC transporter permease</fullName>
    </submittedName>
</protein>
<evidence type="ECO:0000256" key="3">
    <source>
        <dbReference type="ARBA" id="ARBA00022448"/>
    </source>
</evidence>
<dbReference type="InterPro" id="IPR047817">
    <property type="entry name" value="ABC2_TM_bact-type"/>
</dbReference>
<evidence type="ECO:0000313" key="10">
    <source>
        <dbReference type="EMBL" id="MFC4892133.1"/>
    </source>
</evidence>
<dbReference type="Gene3D" id="3.40.1710.10">
    <property type="entry name" value="abc type-2 transporter like domain"/>
    <property type="match status" value="1"/>
</dbReference>
<keyword evidence="11" id="KW-1185">Reference proteome</keyword>
<keyword evidence="3" id="KW-0813">Transport</keyword>
<comment type="subcellular location">
    <subcellularLocation>
        <location evidence="1">Cell membrane</location>
        <topology evidence="1">Multi-pass membrane protein</topology>
    </subcellularLocation>
</comment>
<keyword evidence="5 8" id="KW-0812">Transmembrane</keyword>
<proteinExistence type="inferred from homology"/>
<feature type="transmembrane region" description="Helical" evidence="8">
    <location>
        <begin position="348"/>
        <end position="367"/>
    </location>
</feature>
<dbReference type="PROSITE" id="PS51012">
    <property type="entry name" value="ABC_TM2"/>
    <property type="match status" value="1"/>
</dbReference>
<evidence type="ECO:0000256" key="1">
    <source>
        <dbReference type="ARBA" id="ARBA00004651"/>
    </source>
</evidence>
<evidence type="ECO:0000259" key="9">
    <source>
        <dbReference type="PROSITE" id="PS51012"/>
    </source>
</evidence>
<comment type="caution">
    <text evidence="10">The sequence shown here is derived from an EMBL/GenBank/DDBJ whole genome shotgun (WGS) entry which is preliminary data.</text>
</comment>
<evidence type="ECO:0000256" key="2">
    <source>
        <dbReference type="ARBA" id="ARBA00007783"/>
    </source>
</evidence>
<feature type="transmembrane region" description="Helical" evidence="8">
    <location>
        <begin position="260"/>
        <end position="282"/>
    </location>
</feature>
<evidence type="ECO:0000256" key="5">
    <source>
        <dbReference type="ARBA" id="ARBA00022692"/>
    </source>
</evidence>
<comment type="similarity">
    <text evidence="2">Belongs to the ABC-2 integral membrane protein family.</text>
</comment>
<sequence length="374" mass="42102">MKYFDINRYYAILLKEVIHMLRDRVTIGLVLGIPLIQMILFGFAINMNPKHLSTALIDFDRTLQTNFLVEKINNTNYFDMKYQNLSLDDAMTLMRKGRVQFIIEIPHNFTKKVYRGETPDILIITDGANPTSSAAAMEAIGKLKGIYNNYFATQSQTSVSKEPFNFVVHNKYNPENKTQNNIVPALAGVILTMTMVMVTSLVITREKEYGTMESLLATPVTSLEIILGKITPYIVVGYIQLLLIILFAKVIFGITILGSITLLLIATFPFIVANLLVGITFSTVAATQLQAMQMTFFFFLPSILLSGFMFPFDGMPEWAQVVGNILPLTHYLNIVREILLKGGGLFDILSSIYPLLIFMVVVSFVALKRYKNTI</sequence>
<feature type="transmembrane region" description="Helical" evidence="8">
    <location>
        <begin position="233"/>
        <end position="254"/>
    </location>
</feature>
<dbReference type="PANTHER" id="PTHR30294:SF29">
    <property type="entry name" value="MULTIDRUG ABC TRANSPORTER PERMEASE YBHS-RELATED"/>
    <property type="match status" value="1"/>
</dbReference>
<feature type="transmembrane region" description="Helical" evidence="8">
    <location>
        <begin position="182"/>
        <end position="203"/>
    </location>
</feature>
<reference evidence="11" key="1">
    <citation type="journal article" date="2019" name="Int. J. Syst. Evol. Microbiol.">
        <title>The Global Catalogue of Microorganisms (GCM) 10K type strain sequencing project: providing services to taxonomists for standard genome sequencing and annotation.</title>
        <authorList>
            <consortium name="The Broad Institute Genomics Platform"/>
            <consortium name="The Broad Institute Genome Sequencing Center for Infectious Disease"/>
            <person name="Wu L."/>
            <person name="Ma J."/>
        </authorList>
    </citation>
    <scope>NUCLEOTIDE SEQUENCE [LARGE SCALE GENOMIC DNA]</scope>
    <source>
        <strain evidence="11">CGMCC 1.13718</strain>
    </source>
</reference>
<evidence type="ECO:0000256" key="7">
    <source>
        <dbReference type="ARBA" id="ARBA00023136"/>
    </source>
</evidence>
<keyword evidence="6 8" id="KW-1133">Transmembrane helix</keyword>
<dbReference type="EMBL" id="JBHSJH010000001">
    <property type="protein sequence ID" value="MFC4892133.1"/>
    <property type="molecule type" value="Genomic_DNA"/>
</dbReference>
<keyword evidence="7 8" id="KW-0472">Membrane</keyword>
<feature type="transmembrane region" description="Helical" evidence="8">
    <location>
        <begin position="25"/>
        <end position="45"/>
    </location>
</feature>
<dbReference type="Proteomes" id="UP001595926">
    <property type="component" value="Unassembled WGS sequence"/>
</dbReference>
<organism evidence="10 11">
    <name type="scientific">Pseudofrancisella aestuarii</name>
    <dbReference type="NCBI Taxonomy" id="2670347"/>
    <lineage>
        <taxon>Bacteria</taxon>
        <taxon>Pseudomonadati</taxon>
        <taxon>Pseudomonadota</taxon>
        <taxon>Gammaproteobacteria</taxon>
        <taxon>Thiotrichales</taxon>
        <taxon>Francisellaceae</taxon>
        <taxon>Pseudofrancisella</taxon>
    </lineage>
</organism>
<dbReference type="PANTHER" id="PTHR30294">
    <property type="entry name" value="MEMBRANE COMPONENT OF ABC TRANSPORTER YHHJ-RELATED"/>
    <property type="match status" value="1"/>
</dbReference>
<evidence type="ECO:0000256" key="4">
    <source>
        <dbReference type="ARBA" id="ARBA00022475"/>
    </source>
</evidence>
<dbReference type="Pfam" id="PF12698">
    <property type="entry name" value="ABC2_membrane_3"/>
    <property type="match status" value="1"/>
</dbReference>
<evidence type="ECO:0000313" key="11">
    <source>
        <dbReference type="Proteomes" id="UP001595926"/>
    </source>
</evidence>
<evidence type="ECO:0000256" key="8">
    <source>
        <dbReference type="SAM" id="Phobius"/>
    </source>
</evidence>